<reference evidence="2 3" key="1">
    <citation type="submission" date="2017-10" db="EMBL/GenBank/DDBJ databases">
        <title>Comparative genomics in systemic dimorphic fungi from Ajellomycetaceae.</title>
        <authorList>
            <person name="Munoz J.F."/>
            <person name="Mcewen J.G."/>
            <person name="Clay O.K."/>
            <person name="Cuomo C.A."/>
        </authorList>
    </citation>
    <scope>NUCLEOTIDE SEQUENCE [LARGE SCALE GENOMIC DNA]</scope>
    <source>
        <strain evidence="2 3">UAMH5409</strain>
    </source>
</reference>
<gene>
    <name evidence="2" type="ORF">AJ79_10320</name>
</gene>
<comment type="caution">
    <text evidence="2">The sequence shown here is derived from an EMBL/GenBank/DDBJ whole genome shotgun (WGS) entry which is preliminary data.</text>
</comment>
<evidence type="ECO:0000313" key="3">
    <source>
        <dbReference type="Proteomes" id="UP000223968"/>
    </source>
</evidence>
<feature type="compositionally biased region" description="Polar residues" evidence="1">
    <location>
        <begin position="48"/>
        <end position="66"/>
    </location>
</feature>
<proteinExistence type="predicted"/>
<sequence>MGSSILSMRHSGESSPGHSQQDHWKQGPQLRGSVAFESHTNLGHPGENSLSEGVQRIPSDSLSETGSPAKKKRKNQKSTEKLVKERFAKEERCIPWNCLELTDNVISSFPGPSLLKSKDFLEHLQSDPNSTIKI</sequence>
<dbReference type="AlphaFoldDB" id="A0A2B7W680"/>
<evidence type="ECO:0000256" key="1">
    <source>
        <dbReference type="SAM" id="MobiDB-lite"/>
    </source>
</evidence>
<keyword evidence="3" id="KW-1185">Reference proteome</keyword>
<dbReference type="EMBL" id="PDNB01000454">
    <property type="protein sequence ID" value="PGG95013.1"/>
    <property type="molecule type" value="Genomic_DNA"/>
</dbReference>
<organism evidence="2 3">
    <name type="scientific">Helicocarpus griseus UAMH5409</name>
    <dbReference type="NCBI Taxonomy" id="1447875"/>
    <lineage>
        <taxon>Eukaryota</taxon>
        <taxon>Fungi</taxon>
        <taxon>Dikarya</taxon>
        <taxon>Ascomycota</taxon>
        <taxon>Pezizomycotina</taxon>
        <taxon>Eurotiomycetes</taxon>
        <taxon>Eurotiomycetidae</taxon>
        <taxon>Onygenales</taxon>
        <taxon>Ajellomycetaceae</taxon>
        <taxon>Helicocarpus</taxon>
    </lineage>
</organism>
<feature type="region of interest" description="Disordered" evidence="1">
    <location>
        <begin position="1"/>
        <end position="81"/>
    </location>
</feature>
<dbReference type="Proteomes" id="UP000223968">
    <property type="component" value="Unassembled WGS sequence"/>
</dbReference>
<evidence type="ECO:0000313" key="2">
    <source>
        <dbReference type="EMBL" id="PGG95013.1"/>
    </source>
</evidence>
<name>A0A2B7W680_9EURO</name>
<accession>A0A2B7W680</accession>
<protein>
    <submittedName>
        <fullName evidence="2">Uncharacterized protein</fullName>
    </submittedName>
</protein>